<evidence type="ECO:0000256" key="1">
    <source>
        <dbReference type="ARBA" id="ARBA00000832"/>
    </source>
</evidence>
<dbReference type="CDD" id="cd01400">
    <property type="entry name" value="6PGL"/>
    <property type="match status" value="1"/>
</dbReference>
<dbReference type="Gene3D" id="3.40.50.1360">
    <property type="match status" value="1"/>
</dbReference>
<dbReference type="Pfam" id="PF01182">
    <property type="entry name" value="Glucosamine_iso"/>
    <property type="match status" value="1"/>
</dbReference>
<evidence type="ECO:0000256" key="2">
    <source>
        <dbReference type="ARBA" id="ARBA00002681"/>
    </source>
</evidence>
<protein>
    <recommendedName>
        <fullName evidence="6 7">6-phosphogluconolactonase</fullName>
        <shortName evidence="7">6PGL</shortName>
        <ecNumber evidence="5 7">3.1.1.31</ecNumber>
    </recommendedName>
</protein>
<dbReference type="InterPro" id="IPR006148">
    <property type="entry name" value="Glc/Gal-6P_isomerase"/>
</dbReference>
<accession>A0A1U7JBC3</accession>
<evidence type="ECO:0000313" key="9">
    <source>
        <dbReference type="EMBL" id="OKH51012.1"/>
    </source>
</evidence>
<dbReference type="InterPro" id="IPR005900">
    <property type="entry name" value="6-phosphogluconolactonase_DevB"/>
</dbReference>
<dbReference type="STRING" id="549789.NIES30_02770"/>
<dbReference type="PANTHER" id="PTHR11054">
    <property type="entry name" value="6-PHOSPHOGLUCONOLACTONASE"/>
    <property type="match status" value="1"/>
</dbReference>
<dbReference type="PANTHER" id="PTHR11054:SF0">
    <property type="entry name" value="6-PHOSPHOGLUCONOLACTONASE"/>
    <property type="match status" value="1"/>
</dbReference>
<feature type="domain" description="Glucosamine/galactosamine-6-phosphate isomerase" evidence="8">
    <location>
        <begin position="11"/>
        <end position="233"/>
    </location>
</feature>
<comment type="similarity">
    <text evidence="4 7">Belongs to the glucosamine/galactosamine-6-phosphate isomerase family. 6-phosphogluconolactonase subfamily.</text>
</comment>
<dbReference type="UniPathway" id="UPA00115">
    <property type="reaction ID" value="UER00409"/>
</dbReference>
<evidence type="ECO:0000259" key="8">
    <source>
        <dbReference type="Pfam" id="PF01182"/>
    </source>
</evidence>
<evidence type="ECO:0000256" key="4">
    <source>
        <dbReference type="ARBA" id="ARBA00010662"/>
    </source>
</evidence>
<dbReference type="SUPFAM" id="SSF100950">
    <property type="entry name" value="NagB/RpiA/CoA transferase-like"/>
    <property type="match status" value="1"/>
</dbReference>
<comment type="caution">
    <text evidence="9">The sequence shown here is derived from an EMBL/GenBank/DDBJ whole genome shotgun (WGS) entry which is preliminary data.</text>
</comment>
<proteinExistence type="inferred from homology"/>
<dbReference type="InterPro" id="IPR039104">
    <property type="entry name" value="6PGL"/>
</dbReference>
<dbReference type="GO" id="GO:0006098">
    <property type="term" value="P:pentose-phosphate shunt"/>
    <property type="evidence" value="ECO:0007669"/>
    <property type="project" value="UniProtKB-UniPathway"/>
</dbReference>
<dbReference type="InterPro" id="IPR037171">
    <property type="entry name" value="NagB/RpiA_transferase-like"/>
</dbReference>
<dbReference type="Proteomes" id="UP000185557">
    <property type="component" value="Unassembled WGS sequence"/>
</dbReference>
<dbReference type="NCBIfam" id="TIGR01198">
    <property type="entry name" value="pgl"/>
    <property type="match status" value="1"/>
</dbReference>
<name>A0A1U7JBC3_9CYAN</name>
<evidence type="ECO:0000256" key="3">
    <source>
        <dbReference type="ARBA" id="ARBA00004961"/>
    </source>
</evidence>
<reference evidence="9 10" key="1">
    <citation type="submission" date="2016-11" db="EMBL/GenBank/DDBJ databases">
        <title>Draft Genome Sequences of Nine Cyanobacterial Strains from Diverse Habitats.</title>
        <authorList>
            <person name="Zhu T."/>
            <person name="Hou S."/>
            <person name="Lu X."/>
            <person name="Hess W.R."/>
        </authorList>
    </citation>
    <scope>NUCLEOTIDE SEQUENCE [LARGE SCALE GENOMIC DNA]</scope>
    <source>
        <strain evidence="9 10">NIES-30</strain>
    </source>
</reference>
<dbReference type="EC" id="3.1.1.31" evidence="5 7"/>
<dbReference type="OrthoDB" id="9810967at2"/>
<dbReference type="EMBL" id="MRCG01000001">
    <property type="protein sequence ID" value="OKH51012.1"/>
    <property type="molecule type" value="Genomic_DNA"/>
</dbReference>
<keyword evidence="7" id="KW-0378">Hydrolase</keyword>
<comment type="catalytic activity">
    <reaction evidence="1 7">
        <text>6-phospho-D-glucono-1,5-lactone + H2O = 6-phospho-D-gluconate + H(+)</text>
        <dbReference type="Rhea" id="RHEA:12556"/>
        <dbReference type="ChEBI" id="CHEBI:15377"/>
        <dbReference type="ChEBI" id="CHEBI:15378"/>
        <dbReference type="ChEBI" id="CHEBI:57955"/>
        <dbReference type="ChEBI" id="CHEBI:58759"/>
        <dbReference type="EC" id="3.1.1.31"/>
    </reaction>
</comment>
<evidence type="ECO:0000256" key="6">
    <source>
        <dbReference type="ARBA" id="ARBA00020337"/>
    </source>
</evidence>
<comment type="function">
    <text evidence="2 7">Hydrolysis of 6-phosphogluconolactone to 6-phosphogluconate.</text>
</comment>
<gene>
    <name evidence="7" type="primary">pgl</name>
    <name evidence="9" type="ORF">NIES30_02770</name>
</gene>
<comment type="pathway">
    <text evidence="3 7">Carbohydrate degradation; pentose phosphate pathway; D-ribulose 5-phosphate from D-glucose 6-phosphate (oxidative stage): step 2/3.</text>
</comment>
<dbReference type="RefSeq" id="WP_073606825.1">
    <property type="nucleotide sequence ID" value="NZ_MRCG01000001.1"/>
</dbReference>
<dbReference type="AlphaFoldDB" id="A0A1U7JBC3"/>
<evidence type="ECO:0000256" key="7">
    <source>
        <dbReference type="RuleBase" id="RU365095"/>
    </source>
</evidence>
<evidence type="ECO:0000256" key="5">
    <source>
        <dbReference type="ARBA" id="ARBA00013198"/>
    </source>
</evidence>
<dbReference type="GO" id="GO:0005975">
    <property type="term" value="P:carbohydrate metabolic process"/>
    <property type="evidence" value="ECO:0007669"/>
    <property type="project" value="UniProtKB-UniRule"/>
</dbReference>
<organism evidence="9 10">
    <name type="scientific">Phormidium tenue NIES-30</name>
    <dbReference type="NCBI Taxonomy" id="549789"/>
    <lineage>
        <taxon>Bacteria</taxon>
        <taxon>Bacillati</taxon>
        <taxon>Cyanobacteriota</taxon>
        <taxon>Cyanophyceae</taxon>
        <taxon>Oscillatoriophycideae</taxon>
        <taxon>Oscillatoriales</taxon>
        <taxon>Oscillatoriaceae</taxon>
        <taxon>Phormidium</taxon>
    </lineage>
</organism>
<dbReference type="GO" id="GO:0017057">
    <property type="term" value="F:6-phosphogluconolactonase activity"/>
    <property type="evidence" value="ECO:0007669"/>
    <property type="project" value="UniProtKB-UniRule"/>
</dbReference>
<keyword evidence="10" id="KW-1185">Reference proteome</keyword>
<sequence length="251" mass="27041">MTAPQLEILPDKPALVQRALALVVEAIHSAVADHDYCTLALAGGSTPKPLYSGLAEQDLPWEKLYIFWSDERYVPLDHPDSNGGMAKAAWLDRVPIPPDHILYAPTLEGDPVASARQYEAMVKSIFGGLQGLGPSQVPRFDLILLGMGDDGHTASLFPHTEALGVDDRLVTVGQKGSDPRLTFTAPLINHSHRVMFLVAGADKQAALSQVFAADGDDEAYPSRLVRPQGELRWLLDRSAVGDLDLAATATS</sequence>
<evidence type="ECO:0000313" key="10">
    <source>
        <dbReference type="Proteomes" id="UP000185557"/>
    </source>
</evidence>